<gene>
    <name evidence="3" type="ORF">PNOK_0354300</name>
</gene>
<feature type="compositionally biased region" description="Basic residues" evidence="1">
    <location>
        <begin position="67"/>
        <end position="78"/>
    </location>
</feature>
<feature type="compositionally biased region" description="Low complexity" evidence="1">
    <location>
        <begin position="21"/>
        <end position="30"/>
    </location>
</feature>
<feature type="region of interest" description="Disordered" evidence="1">
    <location>
        <begin position="559"/>
        <end position="585"/>
    </location>
</feature>
<evidence type="ECO:0000259" key="2">
    <source>
        <dbReference type="Pfam" id="PF25995"/>
    </source>
</evidence>
<dbReference type="Pfam" id="PF25995">
    <property type="entry name" value="STB6_N"/>
    <property type="match status" value="1"/>
</dbReference>
<evidence type="ECO:0000313" key="3">
    <source>
        <dbReference type="EMBL" id="PAV20916.1"/>
    </source>
</evidence>
<protein>
    <recommendedName>
        <fullName evidence="2">STB6-like N-terminal domain-containing protein</fullName>
    </recommendedName>
</protein>
<dbReference type="STRING" id="2282107.A0A286UMU3"/>
<feature type="compositionally biased region" description="Polar residues" evidence="1">
    <location>
        <begin position="1048"/>
        <end position="1057"/>
    </location>
</feature>
<dbReference type="InterPro" id="IPR038919">
    <property type="entry name" value="STB2/STB2"/>
</dbReference>
<keyword evidence="4" id="KW-1185">Reference proteome</keyword>
<dbReference type="AlphaFoldDB" id="A0A286UMU3"/>
<feature type="region of interest" description="Disordered" evidence="1">
    <location>
        <begin position="861"/>
        <end position="883"/>
    </location>
</feature>
<evidence type="ECO:0000313" key="4">
    <source>
        <dbReference type="Proteomes" id="UP000217199"/>
    </source>
</evidence>
<dbReference type="InParanoid" id="A0A286UMU3"/>
<name>A0A286UMU3_9AGAM</name>
<dbReference type="OrthoDB" id="19806at2759"/>
<feature type="region of interest" description="Disordered" evidence="1">
    <location>
        <begin position="60"/>
        <end position="94"/>
    </location>
</feature>
<feature type="region of interest" description="Disordered" evidence="1">
    <location>
        <begin position="513"/>
        <end position="538"/>
    </location>
</feature>
<comment type="caution">
    <text evidence="3">The sequence shown here is derived from an EMBL/GenBank/DDBJ whole genome shotgun (WGS) entry which is preliminary data.</text>
</comment>
<dbReference type="EMBL" id="NBII01000003">
    <property type="protein sequence ID" value="PAV20916.1"/>
    <property type="molecule type" value="Genomic_DNA"/>
</dbReference>
<feature type="compositionally biased region" description="Basic and acidic residues" evidence="1">
    <location>
        <begin position="981"/>
        <end position="999"/>
    </location>
</feature>
<evidence type="ECO:0000256" key="1">
    <source>
        <dbReference type="SAM" id="MobiDB-lite"/>
    </source>
</evidence>
<reference evidence="3 4" key="1">
    <citation type="journal article" date="2017" name="Mol. Ecol.">
        <title>Comparative and population genomic landscape of Phellinus noxius: A hypervariable fungus causing root rot in trees.</title>
        <authorList>
            <person name="Chung C.L."/>
            <person name="Lee T.J."/>
            <person name="Akiba M."/>
            <person name="Lee H.H."/>
            <person name="Kuo T.H."/>
            <person name="Liu D."/>
            <person name="Ke H.M."/>
            <person name="Yokoi T."/>
            <person name="Roa M.B."/>
            <person name="Lu M.J."/>
            <person name="Chang Y.Y."/>
            <person name="Ann P.J."/>
            <person name="Tsai J.N."/>
            <person name="Chen C.Y."/>
            <person name="Tzean S.S."/>
            <person name="Ota Y."/>
            <person name="Hattori T."/>
            <person name="Sahashi N."/>
            <person name="Liou R.F."/>
            <person name="Kikuchi T."/>
            <person name="Tsai I.J."/>
        </authorList>
    </citation>
    <scope>NUCLEOTIDE SEQUENCE [LARGE SCALE GENOMIC DNA]</scope>
    <source>
        <strain evidence="3 4">FFPRI411160</strain>
    </source>
</reference>
<organism evidence="3 4">
    <name type="scientific">Pyrrhoderma noxium</name>
    <dbReference type="NCBI Taxonomy" id="2282107"/>
    <lineage>
        <taxon>Eukaryota</taxon>
        <taxon>Fungi</taxon>
        <taxon>Dikarya</taxon>
        <taxon>Basidiomycota</taxon>
        <taxon>Agaricomycotina</taxon>
        <taxon>Agaricomycetes</taxon>
        <taxon>Hymenochaetales</taxon>
        <taxon>Hymenochaetaceae</taxon>
        <taxon>Pyrrhoderma</taxon>
    </lineage>
</organism>
<feature type="region of interest" description="Disordered" evidence="1">
    <location>
        <begin position="972"/>
        <end position="1057"/>
    </location>
</feature>
<accession>A0A286UMU3</accession>
<feature type="region of interest" description="Disordered" evidence="1">
    <location>
        <begin position="1"/>
        <end position="30"/>
    </location>
</feature>
<dbReference type="PANTHER" id="PTHR31011">
    <property type="entry name" value="PROTEIN STB2-RELATED"/>
    <property type="match status" value="1"/>
</dbReference>
<dbReference type="GO" id="GO:0070822">
    <property type="term" value="C:Sin3-type complex"/>
    <property type="evidence" value="ECO:0007669"/>
    <property type="project" value="TreeGrafter"/>
</dbReference>
<dbReference type="Proteomes" id="UP000217199">
    <property type="component" value="Unassembled WGS sequence"/>
</dbReference>
<feature type="region of interest" description="Disordered" evidence="1">
    <location>
        <begin position="436"/>
        <end position="455"/>
    </location>
</feature>
<feature type="domain" description="STB6-like N-terminal" evidence="2">
    <location>
        <begin position="97"/>
        <end position="227"/>
    </location>
</feature>
<feature type="compositionally biased region" description="Basic and acidic residues" evidence="1">
    <location>
        <begin position="516"/>
        <end position="526"/>
    </location>
</feature>
<sequence>MERPYRQRSVTSPYSSPPLSPTLSASSLTRTSTSIPRFLASHSYAPRRLLVPTSCPKPTTELCTRPVKAKTSSHKLSRSRADSTSQELPTEPKDERKWLDTTSLFEVVEENIRLSGYQIFAVEKWIVQRTRAITLLTVYTGDTKDMINVTALTPLSSLSATEAQKEWEKAIHDLRKDGARPRETDKGVIMVTSLANFRSDYTVVCIPDGDFLAYQEKLYVNINLLRMGCSGRSALTLQEPSETTKDRFISMYHFADSVKTENLFNQTVLELVKLFQCALSLFDMFPVDSRERDGLLCDTMVDSIQNWISQIGEPYMRIEPTERIADPSTVASIISLCISMRNKLSAIGFQNVPKDPFMHPRRFTRVLATFVNQRLMTSPTSASSSAGPTLCQHAYLNLALIKHIDAAYEKYRSSDAYKLHRVVLNTLDDLTSATTQAMSSSKGVRHGQSMSLSLSSKEREADSLLESTPDLASFVNRVGYLRGKDCGSSVRYLWTGKLEQLDRKRKESIWSDVEEDKEREREREMSGSDEDNDSTSVFPWSNRVTKKLENWAGREFGKNKTKKTSLEIQTHKDKSPDSLKNGSTVPSVVVSREPDEVLSGLSSGQASPISPATSVHNLGDYPLTNGSNLWTDDDIFDVRLPRDARHWVIRTSYRRKRALTWADPKTVFELMDQLDSDALEETEKQYTRLYQSLPGFQALGGFNKYRYREEKRPLRFRKKRSHSFDDRDFYDSGDVLTPDRMRIDVDLCAQCLIMHRRKDHIKAAAAALQAMLQSSSATNEFLLKYHEDRITSLKELASQSQLVMDIEKAVSDADSASAETDALMYEINFLDIPGLWRMARGPRHRVFAIRDKVFGVRGRQRGLVRGSSTGTEGGHGQFNRLQRRPDGTERFVDFLGRTESDVEEESELPEETHIDNSSDSEDEGNHSVNDVGNRGEDREQESQLHAISNYLLALFTDWGRLLGVGGHTAPSFDSMHSGMNDSKREADATGSNTEKHTDLNVDSSPDVSPKEQPKSSRRISYIINGHYHRLSTVGEEEEPESLPSTPSARTQRLSLNH</sequence>
<feature type="region of interest" description="Disordered" evidence="1">
    <location>
        <begin position="898"/>
        <end position="941"/>
    </location>
</feature>
<dbReference type="PANTHER" id="PTHR31011:SF2">
    <property type="entry name" value="PROTEIN STB2-RELATED"/>
    <property type="match status" value="1"/>
</dbReference>
<proteinExistence type="predicted"/>
<dbReference type="InterPro" id="IPR059025">
    <property type="entry name" value="STB6_N"/>
</dbReference>